<protein>
    <submittedName>
        <fullName evidence="1">Uncharacterized protein</fullName>
    </submittedName>
</protein>
<accession>A0A3G6KAY5</accession>
<dbReference type="RefSeq" id="WP_231532050.1">
    <property type="nucleotide sequence ID" value="NZ_JAGJAG010000001.1"/>
</dbReference>
<gene>
    <name evidence="1" type="ORF">DQL93_05085</name>
</gene>
<proteinExistence type="predicted"/>
<reference evidence="1" key="1">
    <citation type="submission" date="2018-07" db="EMBL/GenBank/DDBJ databases">
        <authorList>
            <person name="Somerville V."/>
        </authorList>
    </citation>
    <scope>NUCLEOTIDE SEQUENCE</scope>
    <source>
        <strain evidence="1">NWC_2_2</strain>
    </source>
</reference>
<dbReference type="AlphaFoldDB" id="A0A3G6KAY5"/>
<sequence length="102" mass="11047">MAYSVTLSDGTKLDNLALNGNNFVSSAKLTEADFKDKLSKVTITDDDGQTKDYTDMVLVQVTQVGDRTWFILGEKAQDDVSKLKDAVATLTDVILQGGLTSK</sequence>
<name>A0A3G6KAY5_LACDL</name>
<evidence type="ECO:0000313" key="1">
    <source>
        <dbReference type="EMBL" id="AZA15990.1"/>
    </source>
</evidence>
<organism evidence="1">
    <name type="scientific">Lactobacillus delbrueckii subsp. lactis</name>
    <dbReference type="NCBI Taxonomy" id="29397"/>
    <lineage>
        <taxon>Bacteria</taxon>
        <taxon>Bacillati</taxon>
        <taxon>Bacillota</taxon>
        <taxon>Bacilli</taxon>
        <taxon>Lactobacillales</taxon>
        <taxon>Lactobacillaceae</taxon>
        <taxon>Lactobacillus</taxon>
    </lineage>
</organism>
<dbReference type="EMBL" id="CP031023">
    <property type="protein sequence ID" value="AZA15990.1"/>
    <property type="molecule type" value="Genomic_DNA"/>
</dbReference>